<organism evidence="1 2">
    <name type="scientific">Oxyplasma meridianum</name>
    <dbReference type="NCBI Taxonomy" id="3073602"/>
    <lineage>
        <taxon>Archaea</taxon>
        <taxon>Methanobacteriati</taxon>
        <taxon>Thermoplasmatota</taxon>
        <taxon>Thermoplasmata</taxon>
        <taxon>Thermoplasmatales</taxon>
        <taxon>Thermoplasmataceae</taxon>
        <taxon>Oxyplasma</taxon>
    </lineage>
</organism>
<gene>
    <name evidence="1" type="ORF">OXIME_000299</name>
</gene>
<protein>
    <submittedName>
        <fullName evidence="1">Uncharacterized protein</fullName>
    </submittedName>
</protein>
<evidence type="ECO:0000313" key="1">
    <source>
        <dbReference type="EMBL" id="WYX99757.1"/>
    </source>
</evidence>
<dbReference type="AlphaFoldDB" id="A0AAX4NEH8"/>
<proteinExistence type="predicted"/>
<accession>A0AAX4NEH8</accession>
<dbReference type="RefSeq" id="WP_393971719.1">
    <property type="nucleotide sequence ID" value="NZ_CP133772.1"/>
</dbReference>
<dbReference type="GeneID" id="95967023"/>
<dbReference type="EMBL" id="CP133772">
    <property type="protein sequence ID" value="WYX99757.1"/>
    <property type="molecule type" value="Genomic_DNA"/>
</dbReference>
<reference evidence="1 2" key="1">
    <citation type="submission" date="2023-09" db="EMBL/GenBank/DDBJ databases">
        <authorList>
            <person name="Golyshina O.V."/>
            <person name="Lunev E.A."/>
            <person name="Bargiela R."/>
            <person name="Gaines M.C."/>
            <person name="Daum B."/>
            <person name="Bale N.J."/>
            <person name="Koenen M."/>
            <person name="Sinninghe Damst J.S."/>
            <person name="Yakimov M."/>
            <person name="Golyshin P.N."/>
        </authorList>
    </citation>
    <scope>NUCLEOTIDE SEQUENCE [LARGE SCALE GENOMIC DNA]</scope>
    <source>
        <strain evidence="1 2">M1</strain>
    </source>
</reference>
<name>A0AAX4NEH8_9ARCH</name>
<keyword evidence="2" id="KW-1185">Reference proteome</keyword>
<dbReference type="KEGG" id="omr:OXIME_000299"/>
<evidence type="ECO:0000313" key="2">
    <source>
        <dbReference type="Proteomes" id="UP001451606"/>
    </source>
</evidence>
<dbReference type="Proteomes" id="UP001451606">
    <property type="component" value="Chromosome"/>
</dbReference>
<sequence>MAPLMRQWKWNLYSNIMFINIWEYPETISDARTMFLFKERIANDHLDKKVWKEIWKQFNEKGVTLKKITLRNATFIHIHPNRSRSWQTQEEWRYNPN</sequence>